<dbReference type="EMBL" id="GBXM01055568">
    <property type="protein sequence ID" value="JAH53009.1"/>
    <property type="molecule type" value="Transcribed_RNA"/>
</dbReference>
<reference evidence="1" key="1">
    <citation type="submission" date="2014-11" db="EMBL/GenBank/DDBJ databases">
        <authorList>
            <person name="Amaro Gonzalez C."/>
        </authorList>
    </citation>
    <scope>NUCLEOTIDE SEQUENCE</scope>
</reference>
<organism evidence="1">
    <name type="scientific">Anguilla anguilla</name>
    <name type="common">European freshwater eel</name>
    <name type="synonym">Muraena anguilla</name>
    <dbReference type="NCBI Taxonomy" id="7936"/>
    <lineage>
        <taxon>Eukaryota</taxon>
        <taxon>Metazoa</taxon>
        <taxon>Chordata</taxon>
        <taxon>Craniata</taxon>
        <taxon>Vertebrata</taxon>
        <taxon>Euteleostomi</taxon>
        <taxon>Actinopterygii</taxon>
        <taxon>Neopterygii</taxon>
        <taxon>Teleostei</taxon>
        <taxon>Anguilliformes</taxon>
        <taxon>Anguillidae</taxon>
        <taxon>Anguilla</taxon>
    </lineage>
</organism>
<protein>
    <submittedName>
        <fullName evidence="1">Uncharacterized protein</fullName>
    </submittedName>
</protein>
<dbReference type="AlphaFoldDB" id="A0A0E9TH49"/>
<name>A0A0E9TH49_ANGAN</name>
<reference evidence="1" key="2">
    <citation type="journal article" date="2015" name="Fish Shellfish Immunol.">
        <title>Early steps in the European eel (Anguilla anguilla)-Vibrio vulnificus interaction in the gills: Role of the RtxA13 toxin.</title>
        <authorList>
            <person name="Callol A."/>
            <person name="Pajuelo D."/>
            <person name="Ebbesson L."/>
            <person name="Teles M."/>
            <person name="MacKenzie S."/>
            <person name="Amaro C."/>
        </authorList>
    </citation>
    <scope>NUCLEOTIDE SEQUENCE</scope>
</reference>
<evidence type="ECO:0000313" key="1">
    <source>
        <dbReference type="EMBL" id="JAH53009.1"/>
    </source>
</evidence>
<sequence>MDHAALWDQDRDQGVAVPCPHSNRLTKNTAIATEFQIQVFGHV</sequence>
<proteinExistence type="predicted"/>
<accession>A0A0E9TH49</accession>